<dbReference type="AlphaFoldDB" id="W4MCC9"/>
<name>W4MCC9_9BACT</name>
<keyword evidence="2" id="KW-1185">Reference proteome</keyword>
<reference evidence="1 2" key="1">
    <citation type="journal article" date="2014" name="Nature">
        <title>An environmental bacterial taxon with a large and distinct metabolic repertoire.</title>
        <authorList>
            <person name="Wilson M.C."/>
            <person name="Mori T."/>
            <person name="Ruckert C."/>
            <person name="Uria A.R."/>
            <person name="Helf M.J."/>
            <person name="Takada K."/>
            <person name="Gernert C."/>
            <person name="Steffens U.A."/>
            <person name="Heycke N."/>
            <person name="Schmitt S."/>
            <person name="Rinke C."/>
            <person name="Helfrich E.J."/>
            <person name="Brachmann A.O."/>
            <person name="Gurgui C."/>
            <person name="Wakimoto T."/>
            <person name="Kracht M."/>
            <person name="Crusemann M."/>
            <person name="Hentschel U."/>
            <person name="Abe I."/>
            <person name="Matsunaga S."/>
            <person name="Kalinowski J."/>
            <person name="Takeyama H."/>
            <person name="Piel J."/>
        </authorList>
    </citation>
    <scope>NUCLEOTIDE SEQUENCE [LARGE SCALE GENOMIC DNA]</scope>
    <source>
        <strain evidence="2">TSY2</strain>
    </source>
</reference>
<dbReference type="Proteomes" id="UP000019140">
    <property type="component" value="Unassembled WGS sequence"/>
</dbReference>
<proteinExistence type="predicted"/>
<comment type="caution">
    <text evidence="1">The sequence shown here is derived from an EMBL/GenBank/DDBJ whole genome shotgun (WGS) entry which is preliminary data.</text>
</comment>
<dbReference type="EMBL" id="AZHX01000360">
    <property type="protein sequence ID" value="ETX07830.1"/>
    <property type="molecule type" value="Genomic_DNA"/>
</dbReference>
<protein>
    <submittedName>
        <fullName evidence="1">Uncharacterized protein</fullName>
    </submittedName>
</protein>
<evidence type="ECO:0000313" key="2">
    <source>
        <dbReference type="Proteomes" id="UP000019140"/>
    </source>
</evidence>
<evidence type="ECO:0000313" key="1">
    <source>
        <dbReference type="EMBL" id="ETX07830.1"/>
    </source>
</evidence>
<gene>
    <name evidence="1" type="ORF">ETSY2_08910</name>
</gene>
<organism evidence="1 2">
    <name type="scientific">Candidatus Entotheonella gemina</name>
    <dbReference type="NCBI Taxonomy" id="1429439"/>
    <lineage>
        <taxon>Bacteria</taxon>
        <taxon>Pseudomonadati</taxon>
        <taxon>Nitrospinota/Tectimicrobiota group</taxon>
        <taxon>Candidatus Tectimicrobiota</taxon>
        <taxon>Candidatus Entotheonellia</taxon>
        <taxon>Candidatus Entotheonellales</taxon>
        <taxon>Candidatus Entotheonellaceae</taxon>
        <taxon>Candidatus Entotheonella</taxon>
    </lineage>
</organism>
<feature type="non-terminal residue" evidence="1">
    <location>
        <position position="1"/>
    </location>
</feature>
<sequence>VDHPTSDRQRCFPVLLNAFDYLDMRDIDITDILLAIVTEFASTLREKCHIELQDNYFVRRINEIRKFFTSEVEIAKGALTLGVAKAEIQPLRRDPDAREKVRRALEPQMSTILQEMNLIFEQARWELRRLDVLPGELPYSDFVLIVDDLEKMNRFVNRDAGLSSHRALFLDHAPQLTSLQAHMIYTVPLTHMRADGPQLGQYYDGEPFVLPMVKVMERGSREPYVPGLSSLRHLLQMRLGNLFLEEVFEPAALDFLLTYSGGTQKAS</sequence>
<dbReference type="HOGENOM" id="CLU_1043891_0_0_7"/>
<accession>W4MCC9</accession>